<dbReference type="OMA" id="HAINAFT"/>
<evidence type="ECO:0000313" key="1">
    <source>
        <dbReference type="EMBL" id="EGP82264.1"/>
    </source>
</evidence>
<gene>
    <name evidence="1" type="ORF">MYCGRDRAFT_97724</name>
</gene>
<dbReference type="AlphaFoldDB" id="F9XR64"/>
<name>F9XR64_ZYMTI</name>
<dbReference type="OrthoDB" id="3631417at2759"/>
<proteinExistence type="predicted"/>
<protein>
    <recommendedName>
        <fullName evidence="3">F-box domain-containing protein</fullName>
    </recommendedName>
</protein>
<dbReference type="GeneID" id="13400093"/>
<dbReference type="RefSeq" id="XP_003847288.1">
    <property type="nucleotide sequence ID" value="XM_003847240.1"/>
</dbReference>
<reference evidence="1 2" key="1">
    <citation type="journal article" date="2011" name="PLoS Genet.">
        <title>Finished genome of the fungal wheat pathogen Mycosphaerella graminicola reveals dispensome structure, chromosome plasticity, and stealth pathogenesis.</title>
        <authorList>
            <person name="Goodwin S.B."/>
            <person name="Ben M'barek S."/>
            <person name="Dhillon B."/>
            <person name="Wittenberg A.H.J."/>
            <person name="Crane C.F."/>
            <person name="Hane J.K."/>
            <person name="Foster A.J."/>
            <person name="Van der Lee T.A.J."/>
            <person name="Grimwood J."/>
            <person name="Aerts A."/>
            <person name="Antoniw J."/>
            <person name="Bailey A."/>
            <person name="Bluhm B."/>
            <person name="Bowler J."/>
            <person name="Bristow J."/>
            <person name="van der Burgt A."/>
            <person name="Canto-Canche B."/>
            <person name="Churchill A.C.L."/>
            <person name="Conde-Ferraez L."/>
            <person name="Cools H.J."/>
            <person name="Coutinho P.M."/>
            <person name="Csukai M."/>
            <person name="Dehal P."/>
            <person name="De Wit P."/>
            <person name="Donzelli B."/>
            <person name="van de Geest H.C."/>
            <person name="van Ham R.C.H.J."/>
            <person name="Hammond-Kosack K.E."/>
            <person name="Henrissat B."/>
            <person name="Kilian A."/>
            <person name="Kobayashi A.K."/>
            <person name="Koopmann E."/>
            <person name="Kourmpetis Y."/>
            <person name="Kuzniar A."/>
            <person name="Lindquist E."/>
            <person name="Lombard V."/>
            <person name="Maliepaard C."/>
            <person name="Martins N."/>
            <person name="Mehrabi R."/>
            <person name="Nap J.P.H."/>
            <person name="Ponomarenko A."/>
            <person name="Rudd J.J."/>
            <person name="Salamov A."/>
            <person name="Schmutz J."/>
            <person name="Schouten H.J."/>
            <person name="Shapiro H."/>
            <person name="Stergiopoulos I."/>
            <person name="Torriani S.F.F."/>
            <person name="Tu H."/>
            <person name="de Vries R.P."/>
            <person name="Waalwijk C."/>
            <person name="Ware S.B."/>
            <person name="Wiebenga A."/>
            <person name="Zwiers L.-H."/>
            <person name="Oliver R.P."/>
            <person name="Grigoriev I.V."/>
            <person name="Kema G.H.J."/>
        </authorList>
    </citation>
    <scope>NUCLEOTIDE SEQUENCE [LARGE SCALE GENOMIC DNA]</scope>
    <source>
        <strain evidence="2">CBS 115943 / IPO323</strain>
    </source>
</reference>
<dbReference type="eggNOG" id="ENOG502RFRN">
    <property type="taxonomic scope" value="Eukaryota"/>
</dbReference>
<dbReference type="EMBL" id="CM001211">
    <property type="protein sequence ID" value="EGP82264.1"/>
    <property type="molecule type" value="Genomic_DNA"/>
</dbReference>
<sequence length="215" mass="25294">MATTNNAMQSTFQTPELLEQILLQVDDLRTLLPSQRVSQQFLQTIQGSKRLQEELFFRVKWPAPQTADDSEIEVNPINPLLLSQKHRIGIHSVDIEVQHYRKNKLNFFGFLDIHLIFDPIDHMKELEESDWEGSWRKMLIVQPRSIKYDRWQLSHQFAAGSRWTTSAGRGRWHDAYTMDGLVRELLERVEELKAWPWGDCDTNVRPADADTWEHL</sequence>
<dbReference type="KEGG" id="ztr:MYCGRDRAFT_97724"/>
<keyword evidence="2" id="KW-1185">Reference proteome</keyword>
<dbReference type="Proteomes" id="UP000008062">
    <property type="component" value="Chromosome 16"/>
</dbReference>
<accession>F9XR64</accession>
<evidence type="ECO:0008006" key="3">
    <source>
        <dbReference type="Google" id="ProtNLM"/>
    </source>
</evidence>
<dbReference type="InParanoid" id="F9XR64"/>
<dbReference type="HOGENOM" id="CLU_1284181_0_0_1"/>
<evidence type="ECO:0000313" key="2">
    <source>
        <dbReference type="Proteomes" id="UP000008062"/>
    </source>
</evidence>
<organism evidence="1 2">
    <name type="scientific">Zymoseptoria tritici (strain CBS 115943 / IPO323)</name>
    <name type="common">Speckled leaf blotch fungus</name>
    <name type="synonym">Septoria tritici</name>
    <dbReference type="NCBI Taxonomy" id="336722"/>
    <lineage>
        <taxon>Eukaryota</taxon>
        <taxon>Fungi</taxon>
        <taxon>Dikarya</taxon>
        <taxon>Ascomycota</taxon>
        <taxon>Pezizomycotina</taxon>
        <taxon>Dothideomycetes</taxon>
        <taxon>Dothideomycetidae</taxon>
        <taxon>Mycosphaerellales</taxon>
        <taxon>Mycosphaerellaceae</taxon>
        <taxon>Zymoseptoria</taxon>
    </lineage>
</organism>
<dbReference type="VEuPathDB" id="FungiDB:ZTRI_16.34"/>